<dbReference type="InterPro" id="IPR004358">
    <property type="entry name" value="Sig_transdc_His_kin-like_C"/>
</dbReference>
<dbReference type="SMART" id="SM00448">
    <property type="entry name" value="REC"/>
    <property type="match status" value="1"/>
</dbReference>
<gene>
    <name evidence="12" type="ORF">BE221DRAFT_17216</name>
</gene>
<dbReference type="InterPro" id="IPR005467">
    <property type="entry name" value="His_kinase_dom"/>
</dbReference>
<dbReference type="PANTHER" id="PTHR45339:SF1">
    <property type="entry name" value="HYBRID SIGNAL TRANSDUCTION HISTIDINE KINASE J"/>
    <property type="match status" value="1"/>
</dbReference>
<feature type="domain" description="Response regulatory" evidence="9">
    <location>
        <begin position="802"/>
        <end position="924"/>
    </location>
</feature>
<dbReference type="Gene3D" id="3.40.50.2300">
    <property type="match status" value="1"/>
</dbReference>
<dbReference type="GO" id="GO:0009881">
    <property type="term" value="F:photoreceptor activity"/>
    <property type="evidence" value="ECO:0007669"/>
    <property type="project" value="UniProtKB-KW"/>
</dbReference>
<keyword evidence="2 5" id="KW-0597">Phosphoprotein</keyword>
<feature type="region of interest" description="Disordered" evidence="7">
    <location>
        <begin position="28"/>
        <end position="51"/>
    </location>
</feature>
<dbReference type="CDD" id="cd00082">
    <property type="entry name" value="HisKA"/>
    <property type="match status" value="1"/>
</dbReference>
<sequence>MSCPFGHGRDIVSSESVGDDAVGVSTAIVTEGDRGTKRRATTELNAEESDEDAELDVDAIRRALKSERSRRKRAENELMSLKALYRQCKGTSSPQEQIAVRELAMDSCAEGITIADFSKPDQPLIYANIGFESMTGYSVQETLGKNCRFLQGPGTDLKELGKVRAAITKGEACTVVLKNYKKSGEEFMNQLSLTPIRDGEGNVMYYVGIQSDITELFKRRDDELNALKKVARAEAATEAKSRFLAHMSHEIRTPLNGLIAVGQLLEDTNLDRLQREYVSTVLTSGETLQALISDILDFSRVEADKLVLQCEPFHPEVVISNVIEITAMQSAKKRLNIGYHVDPGVPTLVMGDPMRLQQVILNCVSNAIKFTEKGNIMIRLYLGREDTTEVARMAFGREDEEDHTAHMVRSYSAGSLAATQKDWLAPLQCFLHMCPHFAGKAKQQKAKDEEKKDPDSWFLHFYVKDTGMGLQEGTIRNIFQSFQQVDMGSTRKYDGTGLGLAISRKLCDAMGGTMWAESKGLGQGSTFHFCIKCKSVPEEWMREHEKSRKELNKGAAALSLLERDLNKEYAVHYNRPGQKLSIALYDESDMLCGTVSAVLRRWGFHVLLLHNAKEFVDYLSVSVDGEQELREVAVIAEMSPNTVEMVYEWAKSRALLNGISTGHGNTSIASSEDNKTCANDISKLPPFILSTWPVVQSVTFDTSDPRCAWARDSVECTESSIDSVKENAVKDFFSQMRSHYISKPLRHNRLRRVLETILDEKAHHADAGDTARTEGAHIMHAEPASDLVNGVLKEPIDPRHLRILIAEDHPVNMKVARAVLSRLGYTDVTSAKDGAEALTKVKAEAKGLDAFDIVLMDLHMPNMGGIECAQSLRSEYPASKVPIIAVTADAIEESRQECLAAGFDAYLTKPFKIEQIRDTISRHCGLTTDESTL</sequence>
<dbReference type="InterPro" id="IPR000700">
    <property type="entry name" value="PAS-assoc_C"/>
</dbReference>
<keyword evidence="1" id="KW-0675">Receptor</keyword>
<keyword evidence="6" id="KW-0175">Coiled coil</keyword>
<dbReference type="SMART" id="SM00388">
    <property type="entry name" value="HisKA"/>
    <property type="match status" value="1"/>
</dbReference>
<proteinExistence type="predicted"/>
<dbReference type="eggNOG" id="KOG0519">
    <property type="taxonomic scope" value="Eukaryota"/>
</dbReference>
<dbReference type="SUPFAM" id="SSF47384">
    <property type="entry name" value="Homodimeric domain of signal transducing histidine kinase"/>
    <property type="match status" value="1"/>
</dbReference>
<dbReference type="NCBIfam" id="TIGR00229">
    <property type="entry name" value="sensory_box"/>
    <property type="match status" value="1"/>
</dbReference>
<dbReference type="SUPFAM" id="SSF55874">
    <property type="entry name" value="ATPase domain of HSP90 chaperone/DNA topoisomerase II/histidine kinase"/>
    <property type="match status" value="1"/>
</dbReference>
<evidence type="ECO:0000256" key="6">
    <source>
        <dbReference type="SAM" id="Coils"/>
    </source>
</evidence>
<evidence type="ECO:0000259" key="8">
    <source>
        <dbReference type="PROSITE" id="PS50109"/>
    </source>
</evidence>
<dbReference type="CDD" id="cd17546">
    <property type="entry name" value="REC_hyHK_CKI1_RcsC-like"/>
    <property type="match status" value="1"/>
</dbReference>
<dbReference type="Proteomes" id="UP000195557">
    <property type="component" value="Unassembled WGS sequence"/>
</dbReference>
<reference evidence="12" key="1">
    <citation type="submission" date="2017-04" db="EMBL/GenBank/DDBJ databases">
        <title>Population genomics of picophytoplankton unveils novel chromosome hypervariability.</title>
        <authorList>
            <consortium name="DOE Joint Genome Institute"/>
            <person name="Blanc-Mathieu R."/>
            <person name="Krasovec M."/>
            <person name="Hebrard M."/>
            <person name="Yau S."/>
            <person name="Desgranges E."/>
            <person name="Martin J."/>
            <person name="Schackwitz W."/>
            <person name="Kuo A."/>
            <person name="Salin G."/>
            <person name="Donnadieu C."/>
            <person name="Desdevises Y."/>
            <person name="Sanchez-Ferandin S."/>
            <person name="Moreau H."/>
            <person name="Rivals E."/>
            <person name="Grigoriev I.V."/>
            <person name="Grimsley N."/>
            <person name="Eyre-Walker A."/>
            <person name="Piganeau G."/>
        </authorList>
    </citation>
    <scope>NUCLEOTIDE SEQUENCE [LARGE SCALE GENOMIC DNA]</scope>
    <source>
        <strain evidence="12">RCC 1115</strain>
    </source>
</reference>
<dbReference type="Gene3D" id="3.30.565.10">
    <property type="entry name" value="Histidine kinase-like ATPase, C-terminal domain"/>
    <property type="match status" value="1"/>
</dbReference>
<evidence type="ECO:0000256" key="2">
    <source>
        <dbReference type="ARBA" id="ARBA00022553"/>
    </source>
</evidence>
<dbReference type="EMBL" id="KZ155772">
    <property type="protein sequence ID" value="OUS48922.1"/>
    <property type="molecule type" value="Genomic_DNA"/>
</dbReference>
<dbReference type="SUPFAM" id="SSF52172">
    <property type="entry name" value="CheY-like"/>
    <property type="match status" value="1"/>
</dbReference>
<dbReference type="PANTHER" id="PTHR45339">
    <property type="entry name" value="HYBRID SIGNAL TRANSDUCTION HISTIDINE KINASE J"/>
    <property type="match status" value="1"/>
</dbReference>
<keyword evidence="1" id="KW-0157">Chromophore</keyword>
<evidence type="ECO:0000259" key="10">
    <source>
        <dbReference type="PROSITE" id="PS50112"/>
    </source>
</evidence>
<accession>A0A1Y5IP88</accession>
<dbReference type="Pfam" id="PF13426">
    <property type="entry name" value="PAS_9"/>
    <property type="match status" value="1"/>
</dbReference>
<dbReference type="GO" id="GO:0000155">
    <property type="term" value="F:phosphorelay sensor kinase activity"/>
    <property type="evidence" value="ECO:0007669"/>
    <property type="project" value="InterPro"/>
</dbReference>
<dbReference type="InterPro" id="IPR001789">
    <property type="entry name" value="Sig_transdc_resp-reg_receiver"/>
</dbReference>
<protein>
    <submittedName>
        <fullName evidence="12">Uncharacterized protein</fullName>
    </submittedName>
</protein>
<dbReference type="CDD" id="cd00130">
    <property type="entry name" value="PAS"/>
    <property type="match status" value="1"/>
</dbReference>
<dbReference type="GO" id="GO:0009637">
    <property type="term" value="P:response to blue light"/>
    <property type="evidence" value="ECO:0007669"/>
    <property type="project" value="UniProtKB-ARBA"/>
</dbReference>
<keyword evidence="1" id="KW-0600">Photoreceptor protein</keyword>
<dbReference type="Pfam" id="PF00072">
    <property type="entry name" value="Response_reg"/>
    <property type="match status" value="1"/>
</dbReference>
<dbReference type="Pfam" id="PF02518">
    <property type="entry name" value="HATPase_c"/>
    <property type="match status" value="1"/>
</dbReference>
<dbReference type="CDD" id="cd16922">
    <property type="entry name" value="HATPase_EvgS-ArcB-TorS-like"/>
    <property type="match status" value="1"/>
</dbReference>
<dbReference type="PROSITE" id="PS50112">
    <property type="entry name" value="PAS"/>
    <property type="match status" value="1"/>
</dbReference>
<feature type="domain" description="PAS" evidence="10">
    <location>
        <begin position="104"/>
        <end position="146"/>
    </location>
</feature>
<evidence type="ECO:0000256" key="1">
    <source>
        <dbReference type="ARBA" id="ARBA00022543"/>
    </source>
</evidence>
<dbReference type="PROSITE" id="PS50113">
    <property type="entry name" value="PAC"/>
    <property type="match status" value="1"/>
</dbReference>
<dbReference type="InterPro" id="IPR003594">
    <property type="entry name" value="HATPase_dom"/>
</dbReference>
<keyword evidence="3" id="KW-0716">Sensory transduction</keyword>
<dbReference type="PROSITE" id="PS50109">
    <property type="entry name" value="HIS_KIN"/>
    <property type="match status" value="1"/>
</dbReference>
<dbReference type="InterPro" id="IPR000014">
    <property type="entry name" value="PAS"/>
</dbReference>
<feature type="coiled-coil region" evidence="6">
    <location>
        <begin position="57"/>
        <end position="91"/>
    </location>
</feature>
<dbReference type="InterPro" id="IPR011006">
    <property type="entry name" value="CheY-like_superfamily"/>
</dbReference>
<dbReference type="PROSITE" id="PS50110">
    <property type="entry name" value="RESPONSE_REGULATORY"/>
    <property type="match status" value="1"/>
</dbReference>
<dbReference type="Pfam" id="PF00512">
    <property type="entry name" value="HisKA"/>
    <property type="match status" value="1"/>
</dbReference>
<dbReference type="SMART" id="SM00387">
    <property type="entry name" value="HATPase_c"/>
    <property type="match status" value="1"/>
</dbReference>
<evidence type="ECO:0000256" key="5">
    <source>
        <dbReference type="PROSITE-ProRule" id="PRU00169"/>
    </source>
</evidence>
<keyword evidence="4" id="KW-0902">Two-component regulatory system</keyword>
<name>A0A1Y5IP88_OSTTA</name>
<evidence type="ECO:0000256" key="3">
    <source>
        <dbReference type="ARBA" id="ARBA00022606"/>
    </source>
</evidence>
<dbReference type="InterPro" id="IPR001610">
    <property type="entry name" value="PAC"/>
</dbReference>
<dbReference type="InterPro" id="IPR036890">
    <property type="entry name" value="HATPase_C_sf"/>
</dbReference>
<dbReference type="InterPro" id="IPR036097">
    <property type="entry name" value="HisK_dim/P_sf"/>
</dbReference>
<evidence type="ECO:0000259" key="11">
    <source>
        <dbReference type="PROSITE" id="PS50113"/>
    </source>
</evidence>
<evidence type="ECO:0000313" key="12">
    <source>
        <dbReference type="EMBL" id="OUS48922.1"/>
    </source>
</evidence>
<feature type="modified residue" description="4-aspartylphosphate" evidence="5">
    <location>
        <position position="857"/>
    </location>
</feature>
<dbReference type="PRINTS" id="PR00344">
    <property type="entry name" value="BCTRLSENSOR"/>
</dbReference>
<dbReference type="Gene3D" id="3.30.450.20">
    <property type="entry name" value="PAS domain"/>
    <property type="match status" value="1"/>
</dbReference>
<organism evidence="12">
    <name type="scientific">Ostreococcus tauri</name>
    <name type="common">Marine green alga</name>
    <dbReference type="NCBI Taxonomy" id="70448"/>
    <lineage>
        <taxon>Eukaryota</taxon>
        <taxon>Viridiplantae</taxon>
        <taxon>Chlorophyta</taxon>
        <taxon>Mamiellophyceae</taxon>
        <taxon>Mamiellales</taxon>
        <taxon>Bathycoccaceae</taxon>
        <taxon>Ostreococcus</taxon>
    </lineage>
</organism>
<dbReference type="InterPro" id="IPR035965">
    <property type="entry name" value="PAS-like_dom_sf"/>
</dbReference>
<evidence type="ECO:0000256" key="4">
    <source>
        <dbReference type="ARBA" id="ARBA00023012"/>
    </source>
</evidence>
<feature type="domain" description="Histidine kinase" evidence="8">
    <location>
        <begin position="246"/>
        <end position="535"/>
    </location>
</feature>
<evidence type="ECO:0000259" key="9">
    <source>
        <dbReference type="PROSITE" id="PS50110"/>
    </source>
</evidence>
<dbReference type="SUPFAM" id="SSF55785">
    <property type="entry name" value="PYP-like sensor domain (PAS domain)"/>
    <property type="match status" value="1"/>
</dbReference>
<dbReference type="InterPro" id="IPR003661">
    <property type="entry name" value="HisK_dim/P_dom"/>
</dbReference>
<evidence type="ECO:0000256" key="7">
    <source>
        <dbReference type="SAM" id="MobiDB-lite"/>
    </source>
</evidence>
<dbReference type="Gene3D" id="1.10.287.130">
    <property type="match status" value="1"/>
</dbReference>
<dbReference type="AlphaFoldDB" id="A0A1Y5IP88"/>
<dbReference type="SMART" id="SM00086">
    <property type="entry name" value="PAC"/>
    <property type="match status" value="1"/>
</dbReference>
<feature type="domain" description="PAC" evidence="11">
    <location>
        <begin position="171"/>
        <end position="225"/>
    </location>
</feature>